<proteinExistence type="predicted"/>
<organism evidence="2 3">
    <name type="scientific">Owenia fusiformis</name>
    <name type="common">Polychaete worm</name>
    <dbReference type="NCBI Taxonomy" id="6347"/>
    <lineage>
        <taxon>Eukaryota</taxon>
        <taxon>Metazoa</taxon>
        <taxon>Spiralia</taxon>
        <taxon>Lophotrochozoa</taxon>
        <taxon>Annelida</taxon>
        <taxon>Polychaeta</taxon>
        <taxon>Sedentaria</taxon>
        <taxon>Canalipalpata</taxon>
        <taxon>Sabellida</taxon>
        <taxon>Oweniida</taxon>
        <taxon>Oweniidae</taxon>
        <taxon>Owenia</taxon>
    </lineage>
</organism>
<feature type="region of interest" description="Disordered" evidence="1">
    <location>
        <begin position="353"/>
        <end position="502"/>
    </location>
</feature>
<comment type="caution">
    <text evidence="2">The sequence shown here is derived from an EMBL/GenBank/DDBJ whole genome shotgun (WGS) entry which is preliminary data.</text>
</comment>
<accession>A0A8J1UG84</accession>
<dbReference type="PANTHER" id="PTHR15131">
    <property type="entry name" value="SMALL NUCLEAR RNA ACTIVATING COMPLEX, POLYPEPTIDE 1"/>
    <property type="match status" value="1"/>
</dbReference>
<keyword evidence="3" id="KW-1185">Reference proteome</keyword>
<feature type="compositionally biased region" description="Basic and acidic residues" evidence="1">
    <location>
        <begin position="380"/>
        <end position="403"/>
    </location>
</feature>
<reference evidence="2" key="1">
    <citation type="submission" date="2022-03" db="EMBL/GenBank/DDBJ databases">
        <authorList>
            <person name="Martin C."/>
        </authorList>
    </citation>
    <scope>NUCLEOTIDE SEQUENCE</scope>
</reference>
<evidence type="ECO:0000313" key="3">
    <source>
        <dbReference type="Proteomes" id="UP000749559"/>
    </source>
</evidence>
<dbReference type="GO" id="GO:0042796">
    <property type="term" value="P:snRNA transcription by RNA polymerase III"/>
    <property type="evidence" value="ECO:0007669"/>
    <property type="project" value="TreeGrafter"/>
</dbReference>
<dbReference type="AlphaFoldDB" id="A0A8J1UG84"/>
<dbReference type="Pfam" id="PF09808">
    <property type="entry name" value="SNAPC1"/>
    <property type="match status" value="1"/>
</dbReference>
<feature type="region of interest" description="Disordered" evidence="1">
    <location>
        <begin position="249"/>
        <end position="323"/>
    </location>
</feature>
<dbReference type="Proteomes" id="UP000749559">
    <property type="component" value="Unassembled WGS sequence"/>
</dbReference>
<protein>
    <submittedName>
        <fullName evidence="2">Uncharacterized protein</fullName>
    </submittedName>
</protein>
<evidence type="ECO:0000256" key="1">
    <source>
        <dbReference type="SAM" id="MobiDB-lite"/>
    </source>
</evidence>
<name>A0A8J1UG84_OWEFU</name>
<evidence type="ECO:0000313" key="2">
    <source>
        <dbReference type="EMBL" id="CAH1789037.1"/>
    </source>
</evidence>
<dbReference type="EMBL" id="CAIIXF020000007">
    <property type="protein sequence ID" value="CAH1789037.1"/>
    <property type="molecule type" value="Genomic_DNA"/>
</dbReference>
<feature type="compositionally biased region" description="Basic residues" evidence="1">
    <location>
        <begin position="465"/>
        <end position="474"/>
    </location>
</feature>
<dbReference type="InterPro" id="IPR019188">
    <property type="entry name" value="SNAPC1"/>
</dbReference>
<gene>
    <name evidence="2" type="ORF">OFUS_LOCUS14468</name>
</gene>
<dbReference type="GO" id="GO:0043565">
    <property type="term" value="F:sequence-specific DNA binding"/>
    <property type="evidence" value="ECO:0007669"/>
    <property type="project" value="TreeGrafter"/>
</dbReference>
<feature type="compositionally biased region" description="Basic and acidic residues" evidence="1">
    <location>
        <begin position="432"/>
        <end position="464"/>
    </location>
</feature>
<dbReference type="GO" id="GO:0019185">
    <property type="term" value="C:snRNA-activating protein complex"/>
    <property type="evidence" value="ECO:0007669"/>
    <property type="project" value="TreeGrafter"/>
</dbReference>
<sequence length="502" mass="58288">MNRQNETARLKRNDIYNLMFYRVYLLELYAHVIILRHHAFTETNSLRYEEFAKIWRDRNMPTIYMGRQKQNELREMTEEVFRIAISYILPPFEIQVKVGALYMMYGLYFKQLTTPRVRFRVTVDNWRKIKEFHLEVQSQQHLDADYIFRKLVYENAFFFTATEAEMYPCLRPTSEDTDKPEKLGKQKSIIGELFESDNIEQLSAFHENYQQMKNRLTGDSKQVDESLNVIENQLVHYITRNVTSHEEWRTTGRRMRKKDGGITTSESEGDSDHEATVSDIGKSRASIRAKASTTMGASKNKSRRHRRPEMLSPDEDEPMKKKPNIDIDFDEAIKKKLSVPSVDVGPILKSALLSMPSFETEEEQTQVKGKGKGKGKKSPKSNEKKKQTKKDTLKSSTKPDTKSKKSKKTKDKEIQEEILIEKKDKKAKNKTKSMDKTKPKMTKPKDSPNSEEKSAEESGKSKDKTKTKRKRKSKVKSEPDLSTIDTSTVKPEPAVKAKKSKE</sequence>
<dbReference type="OrthoDB" id="20127at2759"/>
<dbReference type="GO" id="GO:0042795">
    <property type="term" value="P:snRNA transcription by RNA polymerase II"/>
    <property type="evidence" value="ECO:0007669"/>
    <property type="project" value="TreeGrafter"/>
</dbReference>
<feature type="compositionally biased region" description="Basic residues" evidence="1">
    <location>
        <begin position="369"/>
        <end position="379"/>
    </location>
</feature>
<feature type="compositionally biased region" description="Basic and acidic residues" evidence="1">
    <location>
        <begin position="410"/>
        <end position="424"/>
    </location>
</feature>
<dbReference type="PANTHER" id="PTHR15131:SF3">
    <property type="entry name" value="SNRNA-ACTIVATING PROTEIN COMPLEX SUBUNIT 1"/>
    <property type="match status" value="1"/>
</dbReference>